<dbReference type="RefSeq" id="WP_118037211.1">
    <property type="nucleotide sequence ID" value="NZ_QRYY01000013.1"/>
</dbReference>
<comment type="subcellular location">
    <subcellularLocation>
        <location evidence="1">Membrane</location>
        <topology evidence="1">Multi-pass membrane protein</topology>
    </subcellularLocation>
</comment>
<feature type="transmembrane region" description="Helical" evidence="6">
    <location>
        <begin position="106"/>
        <end position="126"/>
    </location>
</feature>
<dbReference type="InterPro" id="IPR003339">
    <property type="entry name" value="ABC/ECF_trnsptr_transmembrane"/>
</dbReference>
<feature type="transmembrane region" description="Helical" evidence="6">
    <location>
        <begin position="223"/>
        <end position="242"/>
    </location>
</feature>
<evidence type="ECO:0000256" key="2">
    <source>
        <dbReference type="ARBA" id="ARBA00022475"/>
    </source>
</evidence>
<comment type="caution">
    <text evidence="7">The sequence shown here is derived from an EMBL/GenBank/DDBJ whole genome shotgun (WGS) entry which is preliminary data.</text>
</comment>
<dbReference type="CDD" id="cd16914">
    <property type="entry name" value="EcfT"/>
    <property type="match status" value="1"/>
</dbReference>
<dbReference type="InterPro" id="IPR051611">
    <property type="entry name" value="ECF_transporter_component"/>
</dbReference>
<gene>
    <name evidence="7" type="ORF">DWW07_15390</name>
</gene>
<sequence>MASELYQEKASSKQLYLDPRTKILLCLSVSTTLIAGNGTGYLLYLHYALAVLPLIFLLILRKFKAALYYVTVYAFALFVPDLIMPYLPNAVNLLFTGVFAFSTKLIPGTMMAYFLFATTSVSEFIAAMDRMHITKKLSVPISVMFRFFPTIKEEYRNVQDAMKLRGVGSVRDPMKMLEYRMVPFLMSVVSIGNDLSASALTRALNSPNRRTNVCNIGFTWRDVITFIGIFFFFSLYFSIMLWQGGTV</sequence>
<dbReference type="AlphaFoldDB" id="A0A395X3K5"/>
<evidence type="ECO:0000256" key="3">
    <source>
        <dbReference type="ARBA" id="ARBA00022692"/>
    </source>
</evidence>
<keyword evidence="5 6" id="KW-0472">Membrane</keyword>
<protein>
    <submittedName>
        <fullName evidence="7">Energy-coupling factor transporter transmembrane protein EcfT</fullName>
    </submittedName>
</protein>
<dbReference type="PANTHER" id="PTHR34857:SF2">
    <property type="entry name" value="SLL0384 PROTEIN"/>
    <property type="match status" value="1"/>
</dbReference>
<accession>A0A395X3K5</accession>
<dbReference type="Proteomes" id="UP000265828">
    <property type="component" value="Unassembled WGS sequence"/>
</dbReference>
<dbReference type="EMBL" id="QRZI01000013">
    <property type="protein sequence ID" value="RGV61246.1"/>
    <property type="molecule type" value="Genomic_DNA"/>
</dbReference>
<evidence type="ECO:0000313" key="7">
    <source>
        <dbReference type="EMBL" id="RGV61246.1"/>
    </source>
</evidence>
<name>A0A395X3K5_9FIRM</name>
<keyword evidence="3 6" id="KW-0812">Transmembrane</keyword>
<feature type="transmembrane region" description="Helical" evidence="6">
    <location>
        <begin position="67"/>
        <end position="86"/>
    </location>
</feature>
<organism evidence="7 8">
    <name type="scientific">Blautia obeum</name>
    <dbReference type="NCBI Taxonomy" id="40520"/>
    <lineage>
        <taxon>Bacteria</taxon>
        <taxon>Bacillati</taxon>
        <taxon>Bacillota</taxon>
        <taxon>Clostridia</taxon>
        <taxon>Lachnospirales</taxon>
        <taxon>Lachnospiraceae</taxon>
        <taxon>Blautia</taxon>
    </lineage>
</organism>
<evidence type="ECO:0000256" key="4">
    <source>
        <dbReference type="ARBA" id="ARBA00022989"/>
    </source>
</evidence>
<keyword evidence="2" id="KW-1003">Cell membrane</keyword>
<evidence type="ECO:0000256" key="5">
    <source>
        <dbReference type="ARBA" id="ARBA00023136"/>
    </source>
</evidence>
<dbReference type="PANTHER" id="PTHR34857">
    <property type="entry name" value="SLL0384 PROTEIN"/>
    <property type="match status" value="1"/>
</dbReference>
<reference evidence="7 8" key="1">
    <citation type="submission" date="2018-08" db="EMBL/GenBank/DDBJ databases">
        <title>A genome reference for cultivated species of the human gut microbiota.</title>
        <authorList>
            <person name="Zou Y."/>
            <person name="Xue W."/>
            <person name="Luo G."/>
        </authorList>
    </citation>
    <scope>NUCLEOTIDE SEQUENCE [LARGE SCALE GENOMIC DNA]</scope>
    <source>
        <strain evidence="7 8">AF14-23</strain>
    </source>
</reference>
<feature type="transmembrane region" description="Helical" evidence="6">
    <location>
        <begin position="44"/>
        <end position="60"/>
    </location>
</feature>
<evidence type="ECO:0000256" key="6">
    <source>
        <dbReference type="SAM" id="Phobius"/>
    </source>
</evidence>
<evidence type="ECO:0000256" key="1">
    <source>
        <dbReference type="ARBA" id="ARBA00004141"/>
    </source>
</evidence>
<keyword evidence="4 6" id="KW-1133">Transmembrane helix</keyword>
<dbReference type="GO" id="GO:0005886">
    <property type="term" value="C:plasma membrane"/>
    <property type="evidence" value="ECO:0007669"/>
    <property type="project" value="UniProtKB-ARBA"/>
</dbReference>
<dbReference type="Pfam" id="PF02361">
    <property type="entry name" value="CbiQ"/>
    <property type="match status" value="1"/>
</dbReference>
<proteinExistence type="predicted"/>
<evidence type="ECO:0000313" key="8">
    <source>
        <dbReference type="Proteomes" id="UP000265828"/>
    </source>
</evidence>